<dbReference type="Pfam" id="PF08818">
    <property type="entry name" value="DUF1801"/>
    <property type="match status" value="1"/>
</dbReference>
<dbReference type="InterPro" id="IPR014922">
    <property type="entry name" value="YdhG-like"/>
</dbReference>
<feature type="domain" description="YdhG-like" evidence="1">
    <location>
        <begin position="25"/>
        <end position="130"/>
    </location>
</feature>
<protein>
    <submittedName>
        <fullName evidence="2">DUF1801 domain-containing protein</fullName>
    </submittedName>
</protein>
<proteinExistence type="predicted"/>
<evidence type="ECO:0000313" key="3">
    <source>
        <dbReference type="Proteomes" id="UP000295621"/>
    </source>
</evidence>
<dbReference type="EMBL" id="SMKL01000113">
    <property type="protein sequence ID" value="TDC45984.1"/>
    <property type="molecule type" value="Genomic_DNA"/>
</dbReference>
<name>A0A4R4RA46_9ACTN</name>
<sequence length="135" mass="14746">MAELKTSRNDDSVEAFLAEVPDPVRRADAVAVCALMRSVTGAEPAMWGVGIVGFGSRRLRYDTGRELDWFDVGFSPRKQALTIYLPGDLDGYADLFARLGKHTIGKGCLYVKRLGDVDAAALEQILRRAVDQAAD</sequence>
<dbReference type="RefSeq" id="WP_131988601.1">
    <property type="nucleotide sequence ID" value="NZ_SMKL01000113.1"/>
</dbReference>
<organism evidence="2 3">
    <name type="scientific">Jiangella ureilytica</name>
    <dbReference type="NCBI Taxonomy" id="2530374"/>
    <lineage>
        <taxon>Bacteria</taxon>
        <taxon>Bacillati</taxon>
        <taxon>Actinomycetota</taxon>
        <taxon>Actinomycetes</taxon>
        <taxon>Jiangellales</taxon>
        <taxon>Jiangellaceae</taxon>
        <taxon>Jiangella</taxon>
    </lineage>
</organism>
<accession>A0A4R4RA46</accession>
<comment type="caution">
    <text evidence="2">The sequence shown here is derived from an EMBL/GenBank/DDBJ whole genome shotgun (WGS) entry which is preliminary data.</text>
</comment>
<dbReference type="Proteomes" id="UP000295621">
    <property type="component" value="Unassembled WGS sequence"/>
</dbReference>
<gene>
    <name evidence="2" type="ORF">E1212_27850</name>
</gene>
<evidence type="ECO:0000259" key="1">
    <source>
        <dbReference type="Pfam" id="PF08818"/>
    </source>
</evidence>
<dbReference type="AlphaFoldDB" id="A0A4R4RA46"/>
<keyword evidence="3" id="KW-1185">Reference proteome</keyword>
<dbReference type="OrthoDB" id="5951444at2"/>
<evidence type="ECO:0000313" key="2">
    <source>
        <dbReference type="EMBL" id="TDC45984.1"/>
    </source>
</evidence>
<reference evidence="2 3" key="1">
    <citation type="submission" date="2019-02" db="EMBL/GenBank/DDBJ databases">
        <title>Draft genome sequences of novel Actinobacteria.</title>
        <authorList>
            <person name="Sahin N."/>
            <person name="Ay H."/>
            <person name="Saygin H."/>
        </authorList>
    </citation>
    <scope>NUCLEOTIDE SEQUENCE [LARGE SCALE GENOMIC DNA]</scope>
    <source>
        <strain evidence="2 3">KC603</strain>
    </source>
</reference>